<dbReference type="PANTHER" id="PTHR36206">
    <property type="entry name" value="ASPERCRYPTIN BIOSYNTHESIS CLUSTER-SPECIFIC TRANSCRIPTION REGULATOR ATNN-RELATED"/>
    <property type="match status" value="1"/>
</dbReference>
<dbReference type="eggNOG" id="ENOG502RVWT">
    <property type="taxonomic scope" value="Eukaryota"/>
</dbReference>
<sequence>MHCLLLLTAASLAAAHVPSVSVPACPKYGTIKFSKSVPDGDPFPRTEVDLCYTDTALSLQFTALDEKYFYFNESQGTNDDIWAYEVVEAFIYKGTDDPQTYLEYEINPNNVTYQAFVYNPSKVRAEGAPFDHFFISDPEGDGFTAETQLNKRAKKWVSKAQIPLGLFNVDPGCARGTKWRMNFFRTVTSPKMFPDQDLGGWSSPDKASFHITKFFGHVSFVLYLFRQQIIANESSSSVMPRKGNRKVRSGCLTCKARKVKCDEGKPTCQRCVIGGRPRNHVLGNTARSESRTIEFFCKVVAPTLSGPIDPYFWTHIVLQFSEIEPAVRHSVMTISSLFENRRSPDKSSALAIQRNVVALKHYNAAIRQLQSPKSPDLILTLLTCLLFVCIEVLHSNSDVAIRHCYHGINLLGTSDPPDWATRFLMPVFRRLSLLPFYFGDSQPLACCPALTQPSPTITSSFSSYFEAQVSIDAIYNLTIQLFRQTGEFRLGKMRYQPGPPEILAEQNKIHQYLTQWKSAFERFESETPVDISPATKISRIWPFQLYHVCTVLSTVIFTKEETDYDDFIPNFKEMVKGAAEIAGLRTRPMRSEFHFEMGFAPLLFFVAIKCRDFETRMAGLRLMSVLCAAQESLWNSHTLQVVAQRIIDLEHGVTAGEHSAQYNSLPADDVRVRHFVVGPVKSGPDGLIGREISFYMPTKDGINIKREIFSMKRLNEPLELEGSPGVFTVDLATETLPMR</sequence>
<dbReference type="OrthoDB" id="2593732at2759"/>
<evidence type="ECO:0000256" key="2">
    <source>
        <dbReference type="ARBA" id="ARBA00022833"/>
    </source>
</evidence>
<dbReference type="Pfam" id="PF00172">
    <property type="entry name" value="Zn_clus"/>
    <property type="match status" value="1"/>
</dbReference>
<dbReference type="EMBL" id="AFNW01000089">
    <property type="protein sequence ID" value="EKJ75376.1"/>
    <property type="molecule type" value="Genomic_DNA"/>
</dbReference>
<comment type="caution">
    <text evidence="9">The sequence shown here is derived from an EMBL/GenBank/DDBJ whole genome shotgun (WGS) entry which is preliminary data.</text>
</comment>
<dbReference type="AlphaFoldDB" id="K3USI2"/>
<feature type="signal peptide" evidence="7">
    <location>
        <begin position="1"/>
        <end position="15"/>
    </location>
</feature>
<evidence type="ECO:0000256" key="6">
    <source>
        <dbReference type="ARBA" id="ARBA00023242"/>
    </source>
</evidence>
<keyword evidence="7" id="KW-0732">Signal</keyword>
<dbReference type="HOGENOM" id="CLU_011409_12_2_1"/>
<evidence type="ECO:0000313" key="9">
    <source>
        <dbReference type="EMBL" id="EKJ75376.1"/>
    </source>
</evidence>
<dbReference type="Proteomes" id="UP000007978">
    <property type="component" value="Chromosome 4"/>
</dbReference>
<dbReference type="SUPFAM" id="SSF57701">
    <property type="entry name" value="Zn2/Cys6 DNA-binding domain"/>
    <property type="match status" value="1"/>
</dbReference>
<keyword evidence="2" id="KW-0862">Zinc</keyword>
<dbReference type="Pfam" id="PF11951">
    <property type="entry name" value="Fungal_trans_2"/>
    <property type="match status" value="1"/>
</dbReference>
<dbReference type="GeneID" id="20363075"/>
<keyword evidence="10" id="KW-1185">Reference proteome</keyword>
<evidence type="ECO:0000256" key="7">
    <source>
        <dbReference type="SAM" id="SignalP"/>
    </source>
</evidence>
<name>K3USI2_FUSPC</name>
<dbReference type="InterPro" id="IPR001138">
    <property type="entry name" value="Zn2Cys6_DnaBD"/>
</dbReference>
<dbReference type="InterPro" id="IPR036864">
    <property type="entry name" value="Zn2-C6_fun-type_DNA-bd_sf"/>
</dbReference>
<dbReference type="GO" id="GO:0000981">
    <property type="term" value="F:DNA-binding transcription factor activity, RNA polymerase II-specific"/>
    <property type="evidence" value="ECO:0007669"/>
    <property type="project" value="InterPro"/>
</dbReference>
<evidence type="ECO:0000256" key="3">
    <source>
        <dbReference type="ARBA" id="ARBA00023015"/>
    </source>
</evidence>
<feature type="domain" description="Zn(2)-C6 fungal-type" evidence="8">
    <location>
        <begin position="250"/>
        <end position="272"/>
    </location>
</feature>
<keyword evidence="6" id="KW-0539">Nucleus</keyword>
<evidence type="ECO:0000259" key="8">
    <source>
        <dbReference type="PROSITE" id="PS50048"/>
    </source>
</evidence>
<dbReference type="SMART" id="SM00066">
    <property type="entry name" value="GAL4"/>
    <property type="match status" value="1"/>
</dbReference>
<dbReference type="InterPro" id="IPR052360">
    <property type="entry name" value="Transcr_Regulatory_Proteins"/>
</dbReference>
<evidence type="ECO:0000256" key="4">
    <source>
        <dbReference type="ARBA" id="ARBA00023125"/>
    </source>
</evidence>
<evidence type="ECO:0000313" key="10">
    <source>
        <dbReference type="Proteomes" id="UP000007978"/>
    </source>
</evidence>
<gene>
    <name evidence="9" type="ORF">FPSE_04457</name>
</gene>
<reference evidence="9 10" key="1">
    <citation type="journal article" date="2012" name="PLoS Pathog.">
        <title>Comparative pathogenomics reveals horizontally acquired novel virulence genes in fungi infecting cereal hosts.</title>
        <authorList>
            <person name="Gardiner D.M."/>
            <person name="McDonald M.C."/>
            <person name="Covarelli L."/>
            <person name="Solomon P.S."/>
            <person name="Rusu A.G."/>
            <person name="Marshall M."/>
            <person name="Kazan K."/>
            <person name="Chakraborty S."/>
            <person name="McDonald B.A."/>
            <person name="Manners J.M."/>
        </authorList>
    </citation>
    <scope>NUCLEOTIDE SEQUENCE [LARGE SCALE GENOMIC DNA]</scope>
    <source>
        <strain evidence="9 10">CS3096</strain>
    </source>
</reference>
<dbReference type="CDD" id="cd00067">
    <property type="entry name" value="GAL4"/>
    <property type="match status" value="1"/>
</dbReference>
<protein>
    <recommendedName>
        <fullName evidence="8">Zn(2)-C6 fungal-type domain-containing protein</fullName>
    </recommendedName>
</protein>
<keyword evidence="3" id="KW-0805">Transcription regulation</keyword>
<dbReference type="CDD" id="cd09620">
    <property type="entry name" value="CBM9_like_3"/>
    <property type="match status" value="1"/>
</dbReference>
<dbReference type="Gene3D" id="4.10.240.10">
    <property type="entry name" value="Zn(2)-C6 fungal-type DNA-binding domain"/>
    <property type="match status" value="1"/>
</dbReference>
<dbReference type="InterPro" id="IPR021858">
    <property type="entry name" value="Fun_TF"/>
</dbReference>
<evidence type="ECO:0000256" key="1">
    <source>
        <dbReference type="ARBA" id="ARBA00022723"/>
    </source>
</evidence>
<feature type="chain" id="PRO_5012858961" description="Zn(2)-C6 fungal-type domain-containing protein" evidence="7">
    <location>
        <begin position="16"/>
        <end position="739"/>
    </location>
</feature>
<accession>K3USI2</accession>
<keyword evidence="1" id="KW-0479">Metal-binding</keyword>
<dbReference type="KEGG" id="fpu:FPSE_04457"/>
<keyword evidence="4" id="KW-0238">DNA-binding</keyword>
<proteinExistence type="predicted"/>
<organism evidence="9 10">
    <name type="scientific">Fusarium pseudograminearum (strain CS3096)</name>
    <name type="common">Wheat and barley crown-rot fungus</name>
    <dbReference type="NCBI Taxonomy" id="1028729"/>
    <lineage>
        <taxon>Eukaryota</taxon>
        <taxon>Fungi</taxon>
        <taxon>Dikarya</taxon>
        <taxon>Ascomycota</taxon>
        <taxon>Pezizomycotina</taxon>
        <taxon>Sordariomycetes</taxon>
        <taxon>Hypocreomycetidae</taxon>
        <taxon>Hypocreales</taxon>
        <taxon>Nectriaceae</taxon>
        <taxon>Fusarium</taxon>
    </lineage>
</organism>
<dbReference type="GO" id="GO:0003677">
    <property type="term" value="F:DNA binding"/>
    <property type="evidence" value="ECO:0007669"/>
    <property type="project" value="UniProtKB-KW"/>
</dbReference>
<dbReference type="Gene3D" id="2.60.40.1190">
    <property type="match status" value="1"/>
</dbReference>
<dbReference type="RefSeq" id="XP_009255850.1">
    <property type="nucleotide sequence ID" value="XM_009257575.1"/>
</dbReference>
<dbReference type="PANTHER" id="PTHR36206:SF16">
    <property type="entry name" value="TRANSCRIPTION FACTOR DOMAIN-CONTAINING PROTEIN-RELATED"/>
    <property type="match status" value="1"/>
</dbReference>
<dbReference type="PROSITE" id="PS50048">
    <property type="entry name" value="ZN2_CY6_FUNGAL_2"/>
    <property type="match status" value="1"/>
</dbReference>
<keyword evidence="5" id="KW-0804">Transcription</keyword>
<evidence type="ECO:0000256" key="5">
    <source>
        <dbReference type="ARBA" id="ARBA00023163"/>
    </source>
</evidence>
<dbReference type="GO" id="GO:0008270">
    <property type="term" value="F:zinc ion binding"/>
    <property type="evidence" value="ECO:0007669"/>
    <property type="project" value="InterPro"/>
</dbReference>